<accession>A0A6G5AF16</accession>
<dbReference type="AlphaFoldDB" id="A0A6G5AF16"/>
<reference evidence="1" key="1">
    <citation type="submission" date="2020-03" db="EMBL/GenBank/DDBJ databases">
        <title>A transcriptome and proteome of the tick Rhipicephalus microplus shaped by the genetic composition of its hosts and developmental stage.</title>
        <authorList>
            <person name="Garcia G.R."/>
            <person name="Ribeiro J.M.C."/>
            <person name="Maruyama S.R."/>
            <person name="Gardinasse L.G."/>
            <person name="Nelson K."/>
            <person name="Ferreira B.R."/>
            <person name="Andrade T.G."/>
            <person name="Santos I.K.F.M."/>
        </authorList>
    </citation>
    <scope>NUCLEOTIDE SEQUENCE</scope>
    <source>
        <strain evidence="1">NSGR</strain>
        <tissue evidence="1">Salivary glands</tissue>
    </source>
</reference>
<organism evidence="1">
    <name type="scientific">Rhipicephalus microplus</name>
    <name type="common">Cattle tick</name>
    <name type="synonym">Boophilus microplus</name>
    <dbReference type="NCBI Taxonomy" id="6941"/>
    <lineage>
        <taxon>Eukaryota</taxon>
        <taxon>Metazoa</taxon>
        <taxon>Ecdysozoa</taxon>
        <taxon>Arthropoda</taxon>
        <taxon>Chelicerata</taxon>
        <taxon>Arachnida</taxon>
        <taxon>Acari</taxon>
        <taxon>Parasitiformes</taxon>
        <taxon>Ixodida</taxon>
        <taxon>Ixodoidea</taxon>
        <taxon>Ixodidae</taxon>
        <taxon>Rhipicephalinae</taxon>
        <taxon>Rhipicephalus</taxon>
        <taxon>Boophilus</taxon>
    </lineage>
</organism>
<protein>
    <submittedName>
        <fullName evidence="1">Uncharacterized protein</fullName>
    </submittedName>
</protein>
<sequence>MQRAKQYTLFRTNYSELINSQVNTQANKFQFKGCSIYYFKGCQANHSTIFFQVSLYEILTRANVKHTRTLLRLWLDAAKLDMLRVIYKKTEPCLKFSSAAQKLIKPKHACWRKFFVQR</sequence>
<name>A0A6G5AF16_RHIMP</name>
<evidence type="ECO:0000313" key="1">
    <source>
        <dbReference type="EMBL" id="NIE49585.1"/>
    </source>
</evidence>
<dbReference type="EMBL" id="GIKN01007312">
    <property type="protein sequence ID" value="NIE49585.1"/>
    <property type="molecule type" value="Transcribed_RNA"/>
</dbReference>
<proteinExistence type="predicted"/>